<feature type="transmembrane region" description="Helical" evidence="2">
    <location>
        <begin position="12"/>
        <end position="32"/>
    </location>
</feature>
<keyword evidence="2" id="KW-0812">Transmembrane</keyword>
<evidence type="ECO:0000256" key="1">
    <source>
        <dbReference type="SAM" id="MobiDB-lite"/>
    </source>
</evidence>
<reference evidence="3" key="1">
    <citation type="submission" date="2021-02" db="EMBL/GenBank/DDBJ databases">
        <title>Neisseriaceae sp. 26B isolated from the cloaca of a Common Toad-headed Turtle (Mesoclemmys nasuta).</title>
        <authorList>
            <person name="Spergser J."/>
            <person name="Busse H.-J."/>
        </authorList>
    </citation>
    <scope>NUCLEOTIDE SEQUENCE</scope>
    <source>
        <strain evidence="3">26B</strain>
    </source>
</reference>
<dbReference type="EMBL" id="CP069798">
    <property type="protein sequence ID" value="QRQ81874.1"/>
    <property type="molecule type" value="Genomic_DNA"/>
</dbReference>
<evidence type="ECO:0000313" key="4">
    <source>
        <dbReference type="Proteomes" id="UP000653156"/>
    </source>
</evidence>
<sequence>MMAKSAEGNVLLAKISLIGLSVTAVLGGWLMLLPAANKTTAAAPPPLPAAANPPLRRVSAAQLPQNNALPGLRQVRRQQAAPVVRTRSSR</sequence>
<feature type="region of interest" description="Disordered" evidence="1">
    <location>
        <begin position="44"/>
        <end position="90"/>
    </location>
</feature>
<dbReference type="KEGG" id="ptes:JQU52_14650"/>
<accession>A0A892ZJZ4</accession>
<keyword evidence="2" id="KW-1133">Transmembrane helix</keyword>
<name>A0A892ZJZ4_9NEIS</name>
<keyword evidence="4" id="KW-1185">Reference proteome</keyword>
<protein>
    <submittedName>
        <fullName evidence="3">Uncharacterized protein</fullName>
    </submittedName>
</protein>
<dbReference type="RefSeq" id="WP_230339174.1">
    <property type="nucleotide sequence ID" value="NZ_CP069798.1"/>
</dbReference>
<proteinExistence type="predicted"/>
<keyword evidence="2" id="KW-0472">Membrane</keyword>
<dbReference type="AlphaFoldDB" id="A0A892ZJZ4"/>
<gene>
    <name evidence="3" type="ORF">JQU52_14650</name>
</gene>
<organism evidence="3 4">
    <name type="scientific">Paralysiella testudinis</name>
    <dbReference type="NCBI Taxonomy" id="2809020"/>
    <lineage>
        <taxon>Bacteria</taxon>
        <taxon>Pseudomonadati</taxon>
        <taxon>Pseudomonadota</taxon>
        <taxon>Betaproteobacteria</taxon>
        <taxon>Neisseriales</taxon>
        <taxon>Neisseriaceae</taxon>
        <taxon>Paralysiella</taxon>
    </lineage>
</organism>
<dbReference type="Proteomes" id="UP000653156">
    <property type="component" value="Chromosome"/>
</dbReference>
<evidence type="ECO:0000313" key="3">
    <source>
        <dbReference type="EMBL" id="QRQ81874.1"/>
    </source>
</evidence>
<evidence type="ECO:0000256" key="2">
    <source>
        <dbReference type="SAM" id="Phobius"/>
    </source>
</evidence>